<dbReference type="AlphaFoldDB" id="A0A0C1GK24"/>
<evidence type="ECO:0000313" key="1">
    <source>
        <dbReference type="EMBL" id="KIC06815.1"/>
    </source>
</evidence>
<dbReference type="EMBL" id="JUFZ01000083">
    <property type="protein sequence ID" value="KIC06815.1"/>
    <property type="molecule type" value="Genomic_DNA"/>
</dbReference>
<gene>
    <name evidence="1" type="ORF">MCC93_17790</name>
</gene>
<reference evidence="1 2" key="1">
    <citation type="submission" date="2014-12" db="EMBL/GenBank/DDBJ databases">
        <title>Genome sequence of Morococcus cerebrosus.</title>
        <authorList>
            <person name="Shin S.-K."/>
            <person name="Yi H."/>
        </authorList>
    </citation>
    <scope>NUCLEOTIDE SEQUENCE [LARGE SCALE GENOMIC DNA]</scope>
    <source>
        <strain evidence="1 2">CIP 81.93</strain>
    </source>
</reference>
<name>A0A0C1GK24_9NEIS</name>
<evidence type="ECO:0000313" key="2">
    <source>
        <dbReference type="Proteomes" id="UP000031390"/>
    </source>
</evidence>
<accession>A0A0C1GK24</accession>
<organism evidence="1 2">
    <name type="scientific">Morococcus cerebrosus</name>
    <dbReference type="NCBI Taxonomy" id="1056807"/>
    <lineage>
        <taxon>Bacteria</taxon>
        <taxon>Pseudomonadati</taxon>
        <taxon>Pseudomonadota</taxon>
        <taxon>Betaproteobacteria</taxon>
        <taxon>Neisseriales</taxon>
        <taxon>Neisseriaceae</taxon>
        <taxon>Morococcus</taxon>
    </lineage>
</organism>
<comment type="caution">
    <text evidence="1">The sequence shown here is derived from an EMBL/GenBank/DDBJ whole genome shotgun (WGS) entry which is preliminary data.</text>
</comment>
<protein>
    <submittedName>
        <fullName evidence="1">Uncharacterized protein</fullName>
    </submittedName>
</protein>
<dbReference type="Proteomes" id="UP000031390">
    <property type="component" value="Unassembled WGS sequence"/>
</dbReference>
<proteinExistence type="predicted"/>
<sequence length="40" mass="4758">MERRYPDFQKNHPSKRIQTKEIVGHGCPTLFLNFKGLKNE</sequence>